<dbReference type="InterPro" id="IPR042100">
    <property type="entry name" value="Bug_dom1"/>
</dbReference>
<reference evidence="2 3" key="1">
    <citation type="submission" date="2018-04" db="EMBL/GenBank/DDBJ databases">
        <title>Cupriavidus necator CR12 genome sequencing and assembly.</title>
        <authorList>
            <person name="Ben Fekih I."/>
            <person name="Mazhar H.S."/>
            <person name="Bello S.K."/>
            <person name="Rensing C."/>
        </authorList>
    </citation>
    <scope>NUCLEOTIDE SEQUENCE [LARGE SCALE GENOMIC DNA]</scope>
    <source>
        <strain evidence="2 3">CR12</strain>
    </source>
</reference>
<evidence type="ECO:0000313" key="2">
    <source>
        <dbReference type="EMBL" id="RCJ03755.1"/>
    </source>
</evidence>
<evidence type="ECO:0000256" key="1">
    <source>
        <dbReference type="ARBA" id="ARBA00006987"/>
    </source>
</evidence>
<dbReference type="CDD" id="cd13578">
    <property type="entry name" value="PBP2_Bug27"/>
    <property type="match status" value="1"/>
</dbReference>
<name>A0A367P9B1_CUPNE</name>
<dbReference type="EMBL" id="QDHA01000125">
    <property type="protein sequence ID" value="RCJ03755.1"/>
    <property type="molecule type" value="Genomic_DNA"/>
</dbReference>
<sequence length="326" mass="34249">MRTEIQRRQFLLSCVLGVASTLAYAGGYPDRPIRLVVGFPPGGGADYVARVVGQHLGETLGVSVVVESKPGANGTIAAGDVARMPADGYTLLLGVPASQSISPVLMPKLPYDPLRDFTPISNVGFTPLVLVVNAKTPTKSVGEFVKYVAASREPVAYGSAGTGNITHMAGELFAQSTGLKNLRHIPYKGSSQVITDLIGGHVTAYFDTLPSSLPFIQSGQLRALGVTSGARTSIAADIPTLKEAGVAGYVATTWFGILAPSKLSPEIAEKIYQALRKGLDTPEARKAFASRGIELVLDTPAQFQATLAADIAQWREVTRKGGITAN</sequence>
<protein>
    <submittedName>
        <fullName evidence="2">Tripartite tricarboxylate transporter substrate binding protein</fullName>
    </submittedName>
</protein>
<accession>A0A367P9B1</accession>
<evidence type="ECO:0000313" key="3">
    <source>
        <dbReference type="Proteomes" id="UP000253501"/>
    </source>
</evidence>
<comment type="similarity">
    <text evidence="1">Belongs to the UPF0065 (bug) family.</text>
</comment>
<dbReference type="Gene3D" id="3.40.190.150">
    <property type="entry name" value="Bordetella uptake gene, domain 1"/>
    <property type="match status" value="1"/>
</dbReference>
<dbReference type="Pfam" id="PF03401">
    <property type="entry name" value="TctC"/>
    <property type="match status" value="1"/>
</dbReference>
<comment type="caution">
    <text evidence="2">The sequence shown here is derived from an EMBL/GenBank/DDBJ whole genome shotgun (WGS) entry which is preliminary data.</text>
</comment>
<dbReference type="PIRSF" id="PIRSF017082">
    <property type="entry name" value="YflP"/>
    <property type="match status" value="1"/>
</dbReference>
<proteinExistence type="inferred from homology"/>
<dbReference type="RefSeq" id="WP_114135973.1">
    <property type="nucleotide sequence ID" value="NZ_CP068436.1"/>
</dbReference>
<dbReference type="Proteomes" id="UP000253501">
    <property type="component" value="Unassembled WGS sequence"/>
</dbReference>
<dbReference type="PANTHER" id="PTHR42928">
    <property type="entry name" value="TRICARBOXYLATE-BINDING PROTEIN"/>
    <property type="match status" value="1"/>
</dbReference>
<organism evidence="2 3">
    <name type="scientific">Cupriavidus necator</name>
    <name type="common">Alcaligenes eutrophus</name>
    <name type="synonym">Ralstonia eutropha</name>
    <dbReference type="NCBI Taxonomy" id="106590"/>
    <lineage>
        <taxon>Bacteria</taxon>
        <taxon>Pseudomonadati</taxon>
        <taxon>Pseudomonadota</taxon>
        <taxon>Betaproteobacteria</taxon>
        <taxon>Burkholderiales</taxon>
        <taxon>Burkholderiaceae</taxon>
        <taxon>Cupriavidus</taxon>
    </lineage>
</organism>
<dbReference type="AlphaFoldDB" id="A0A367P9B1"/>
<dbReference type="PANTHER" id="PTHR42928:SF5">
    <property type="entry name" value="BLR1237 PROTEIN"/>
    <property type="match status" value="1"/>
</dbReference>
<gene>
    <name evidence="2" type="ORF">DDK22_35335</name>
</gene>
<dbReference type="Gene3D" id="3.40.190.10">
    <property type="entry name" value="Periplasmic binding protein-like II"/>
    <property type="match status" value="1"/>
</dbReference>
<dbReference type="SUPFAM" id="SSF53850">
    <property type="entry name" value="Periplasmic binding protein-like II"/>
    <property type="match status" value="1"/>
</dbReference>
<dbReference type="InterPro" id="IPR005064">
    <property type="entry name" value="BUG"/>
</dbReference>